<dbReference type="Pfam" id="PF09557">
    <property type="entry name" value="DUF2382"/>
    <property type="match status" value="1"/>
</dbReference>
<accession>A0A9X3LK10</accession>
<gene>
    <name evidence="3" type="ORF">M9R32_12155</name>
</gene>
<dbReference type="Proteomes" id="UP001152173">
    <property type="component" value="Unassembled WGS sequence"/>
</dbReference>
<dbReference type="AlphaFoldDB" id="A0A9X3LK10"/>
<dbReference type="NCBIfam" id="TIGR02271">
    <property type="entry name" value="YsnF/AvaK domain"/>
    <property type="match status" value="1"/>
</dbReference>
<feature type="domain" description="General stress protein 17M-like" evidence="2">
    <location>
        <begin position="8"/>
        <end position="101"/>
    </location>
</feature>
<reference evidence="3" key="1">
    <citation type="submission" date="2022-05" db="EMBL/GenBank/DDBJ databases">
        <authorList>
            <person name="Colautti A."/>
            <person name="Iacumin L."/>
        </authorList>
    </citation>
    <scope>NUCLEOTIDE SEQUENCE</scope>
    <source>
        <strain evidence="3">SK 55</strain>
    </source>
</reference>
<dbReference type="EMBL" id="JAMKBJ010000010">
    <property type="protein sequence ID" value="MCZ8537939.1"/>
    <property type="molecule type" value="Genomic_DNA"/>
</dbReference>
<proteinExistence type="predicted"/>
<dbReference type="InterPro" id="IPR052967">
    <property type="entry name" value="Stress_Response_Assoc"/>
</dbReference>
<dbReference type="InterPro" id="IPR025889">
    <property type="entry name" value="GSP17M-like_dom"/>
</dbReference>
<evidence type="ECO:0000313" key="4">
    <source>
        <dbReference type="Proteomes" id="UP001152173"/>
    </source>
</evidence>
<dbReference type="Pfam" id="PF11181">
    <property type="entry name" value="YflT"/>
    <property type="match status" value="1"/>
</dbReference>
<evidence type="ECO:0000259" key="1">
    <source>
        <dbReference type="Pfam" id="PF09557"/>
    </source>
</evidence>
<dbReference type="PANTHER" id="PTHR38463">
    <property type="entry name" value="STRESS RESPONSE PROTEIN YSNF"/>
    <property type="match status" value="1"/>
</dbReference>
<feature type="domain" description="DUF2382" evidence="1">
    <location>
        <begin position="148"/>
        <end position="265"/>
    </location>
</feature>
<dbReference type="RefSeq" id="WP_269927005.1">
    <property type="nucleotide sequence ID" value="NZ_JAMKBJ010000010.1"/>
</dbReference>
<evidence type="ECO:0000259" key="2">
    <source>
        <dbReference type="Pfam" id="PF11181"/>
    </source>
</evidence>
<protein>
    <submittedName>
        <fullName evidence="3">DUF2382 domain-containing protein</fullName>
    </submittedName>
</protein>
<sequence length="279" mass="32289">MESRDNKLYGVFNNETELQQQIDVLKAQGYSDEDMYVVANRDDQISMVRGSNEVGTNTEGGSWWDKFKSFMLGEDSLNDGYHRMGFDDREREHYSSEVQNGKILLYVDREYGANFGNYDDSAIHTSDNAYETNSYDRSRVDGSEEEHIELHEERLNVDKTRVQTGEVNVNKHVVEEEQTVEVPVEREEVYVERRAVNRETGLDSTDDFTTTDAYQEDGTIHIPVSEEQVEVTKKDVVTEEIVIGKRKVQDTETVSENVRHEEVDIDDTTNTLNRDKDRF</sequence>
<dbReference type="InterPro" id="IPR019060">
    <property type="entry name" value="DUF2382"/>
</dbReference>
<comment type="caution">
    <text evidence="3">The sequence shown here is derived from an EMBL/GenBank/DDBJ whole genome shotgun (WGS) entry which is preliminary data.</text>
</comment>
<organism evidence="3 4">
    <name type="scientific">Paenisporosarcina quisquiliarum</name>
    <dbReference type="NCBI Taxonomy" id="365346"/>
    <lineage>
        <taxon>Bacteria</taxon>
        <taxon>Bacillati</taxon>
        <taxon>Bacillota</taxon>
        <taxon>Bacilli</taxon>
        <taxon>Bacillales</taxon>
        <taxon>Caryophanaceae</taxon>
        <taxon>Paenisporosarcina</taxon>
    </lineage>
</organism>
<name>A0A9X3LK10_9BACL</name>
<keyword evidence="4" id="KW-1185">Reference proteome</keyword>
<evidence type="ECO:0000313" key="3">
    <source>
        <dbReference type="EMBL" id="MCZ8537939.1"/>
    </source>
</evidence>
<dbReference type="PANTHER" id="PTHR38463:SF1">
    <property type="entry name" value="STRESS RESPONSE PROTEIN YSNF"/>
    <property type="match status" value="1"/>
</dbReference>